<name>A0A812W3V1_9DINO</name>
<gene>
    <name evidence="1" type="ORF">SNEC2469_LOCUS18638</name>
</gene>
<proteinExistence type="predicted"/>
<organism evidence="1 2">
    <name type="scientific">Symbiodinium necroappetens</name>
    <dbReference type="NCBI Taxonomy" id="1628268"/>
    <lineage>
        <taxon>Eukaryota</taxon>
        <taxon>Sar</taxon>
        <taxon>Alveolata</taxon>
        <taxon>Dinophyceae</taxon>
        <taxon>Suessiales</taxon>
        <taxon>Symbiodiniaceae</taxon>
        <taxon>Symbiodinium</taxon>
    </lineage>
</organism>
<dbReference type="Proteomes" id="UP000601435">
    <property type="component" value="Unassembled WGS sequence"/>
</dbReference>
<protein>
    <submittedName>
        <fullName evidence="1">Uncharacterized protein</fullName>
    </submittedName>
</protein>
<feature type="non-terminal residue" evidence="1">
    <location>
        <position position="1"/>
    </location>
</feature>
<sequence length="766" mass="79498">DRVCSRPHVYSTCAVDRALPFPHHTAIDSAVLQHGRITVFTGALPTDVTAFSDWNQTGVFTLRVDQATTPGGAWAAQLRTTDAFRVAQHGSLDPAAHNQGPVSAQFAVLEYDDLHAVLGSPGWTASAAAQAQFLAAGWTGIAGPVNITAPARNAPGRLTIGSHKHIVTTNLATIESLKDAYSSYLSALVAGAVVTQIDGIQVAVRAVGAAAPGNLGHEVAPWSAANPATAGQSFDQAMATFFAGAEITVVAVFVASEWTDDNGNDGINVDALWRSITVTEFQIATPAERPIAAAAGAGAAVDAFDMALDSILGQLAYGSGHDSSPEYWVFEFPVVAAPFVQPANSGSAAVTNAGLAANGLTGASRQVVQQMLDCDLRQSSTVGLAKLGGDHTLGGSDSHLSGIVEKVALSCQHIAEGAAFRWNQAANGGNGAGSRANTNGDRIVCTVYHRARHPICARTSAMFTTGSHPSKGFRTIALGAMAFIPAPSRFLTLRGGFTQLPQVNGCTFTVLGEGLAKLMVMDGTLAAVSNEQWWNDVGNATRLVYGGLWNCQSSAAWYVMFSNTGSRSAALTSELNNPLPNASGLDNSHPSVQMLLSFAKEYASKLHPSGKLLNAELVAQAPAPTPQTIALIAALRQRRRAQVSADVATMLANMLGRGTAPIVTAAEAMVAAARQMHARLNGPLVPPMTVANCSLDPTAQQAASTFWHSILQATYNGGVAPTVAGGIAAATGGASLEVDSWVAGNVQMAVDLWGTGQLRHGMITRM</sequence>
<keyword evidence="2" id="KW-1185">Reference proteome</keyword>
<dbReference type="OrthoDB" id="10664185at2759"/>
<dbReference type="EMBL" id="CAJNJA010031501">
    <property type="protein sequence ID" value="CAE7657889.1"/>
    <property type="molecule type" value="Genomic_DNA"/>
</dbReference>
<reference evidence="1" key="1">
    <citation type="submission" date="2021-02" db="EMBL/GenBank/DDBJ databases">
        <authorList>
            <person name="Dougan E. K."/>
            <person name="Rhodes N."/>
            <person name="Thang M."/>
            <person name="Chan C."/>
        </authorList>
    </citation>
    <scope>NUCLEOTIDE SEQUENCE</scope>
</reference>
<dbReference type="AlphaFoldDB" id="A0A812W3V1"/>
<comment type="caution">
    <text evidence="1">The sequence shown here is derived from an EMBL/GenBank/DDBJ whole genome shotgun (WGS) entry which is preliminary data.</text>
</comment>
<evidence type="ECO:0000313" key="2">
    <source>
        <dbReference type="Proteomes" id="UP000601435"/>
    </source>
</evidence>
<accession>A0A812W3V1</accession>
<evidence type="ECO:0000313" key="1">
    <source>
        <dbReference type="EMBL" id="CAE7657889.1"/>
    </source>
</evidence>